<organism evidence="2 3">
    <name type="scientific">Mycena pura</name>
    <dbReference type="NCBI Taxonomy" id="153505"/>
    <lineage>
        <taxon>Eukaryota</taxon>
        <taxon>Fungi</taxon>
        <taxon>Dikarya</taxon>
        <taxon>Basidiomycota</taxon>
        <taxon>Agaricomycotina</taxon>
        <taxon>Agaricomycetes</taxon>
        <taxon>Agaricomycetidae</taxon>
        <taxon>Agaricales</taxon>
        <taxon>Marasmiineae</taxon>
        <taxon>Mycenaceae</taxon>
        <taxon>Mycena</taxon>
    </lineage>
</organism>
<gene>
    <name evidence="2" type="ORF">GGX14DRAFT_397795</name>
</gene>
<protein>
    <submittedName>
        <fullName evidence="2">Uncharacterized protein</fullName>
    </submittedName>
</protein>
<dbReference type="EMBL" id="JARJCW010000044">
    <property type="protein sequence ID" value="KAJ7205250.1"/>
    <property type="molecule type" value="Genomic_DNA"/>
</dbReference>
<sequence length="249" mass="27019">MTGWRAWTGVKYISYIRQHADIFEPPLLPVFPGFGPTPPSPLSESEAEANSPCAHCLRLAKVTRALGDRIPPALVATAPPARATRRRRPSTRTVAEPEAALEQGDAPVAVPARPAQKRRPSFRAEAFIDMMPDPTPTAPESAVTTRRIRAVAPARAPCPAVACIGPATRILASARPDSTAFATLGVPAPTTHEERHGHSGPFVTTAHRIPQPQPPPYATQAELEDGPRLVQRRENSWTYAETKYFRHAS</sequence>
<comment type="caution">
    <text evidence="2">The sequence shown here is derived from an EMBL/GenBank/DDBJ whole genome shotgun (WGS) entry which is preliminary data.</text>
</comment>
<evidence type="ECO:0000313" key="2">
    <source>
        <dbReference type="EMBL" id="KAJ7205250.1"/>
    </source>
</evidence>
<proteinExistence type="predicted"/>
<evidence type="ECO:0000313" key="3">
    <source>
        <dbReference type="Proteomes" id="UP001219525"/>
    </source>
</evidence>
<keyword evidence="3" id="KW-1185">Reference proteome</keyword>
<dbReference type="AlphaFoldDB" id="A0AAD6Y791"/>
<dbReference type="Proteomes" id="UP001219525">
    <property type="component" value="Unassembled WGS sequence"/>
</dbReference>
<feature type="region of interest" description="Disordered" evidence="1">
    <location>
        <begin position="79"/>
        <end position="100"/>
    </location>
</feature>
<accession>A0AAD6Y791</accession>
<name>A0AAD6Y791_9AGAR</name>
<reference evidence="2" key="1">
    <citation type="submission" date="2023-03" db="EMBL/GenBank/DDBJ databases">
        <title>Massive genome expansion in bonnet fungi (Mycena s.s.) driven by repeated elements and novel gene families across ecological guilds.</title>
        <authorList>
            <consortium name="Lawrence Berkeley National Laboratory"/>
            <person name="Harder C.B."/>
            <person name="Miyauchi S."/>
            <person name="Viragh M."/>
            <person name="Kuo A."/>
            <person name="Thoen E."/>
            <person name="Andreopoulos B."/>
            <person name="Lu D."/>
            <person name="Skrede I."/>
            <person name="Drula E."/>
            <person name="Henrissat B."/>
            <person name="Morin E."/>
            <person name="Kohler A."/>
            <person name="Barry K."/>
            <person name="LaButti K."/>
            <person name="Morin E."/>
            <person name="Salamov A."/>
            <person name="Lipzen A."/>
            <person name="Mereny Z."/>
            <person name="Hegedus B."/>
            <person name="Baldrian P."/>
            <person name="Stursova M."/>
            <person name="Weitz H."/>
            <person name="Taylor A."/>
            <person name="Grigoriev I.V."/>
            <person name="Nagy L.G."/>
            <person name="Martin F."/>
            <person name="Kauserud H."/>
        </authorList>
    </citation>
    <scope>NUCLEOTIDE SEQUENCE</scope>
    <source>
        <strain evidence="2">9144</strain>
    </source>
</reference>
<evidence type="ECO:0000256" key="1">
    <source>
        <dbReference type="SAM" id="MobiDB-lite"/>
    </source>
</evidence>